<reference evidence="1 2" key="1">
    <citation type="submission" date="2024-05" db="EMBL/GenBank/DDBJ databases">
        <title>Sphingomonas sp. HF-S3 16S ribosomal RNA gene Genome sequencing and assembly.</title>
        <authorList>
            <person name="Lee H."/>
        </authorList>
    </citation>
    <scope>NUCLEOTIDE SEQUENCE [LARGE SCALE GENOMIC DNA]</scope>
    <source>
        <strain evidence="1 2">HF-S3</strain>
    </source>
</reference>
<dbReference type="Proteomes" id="UP001427805">
    <property type="component" value="Unassembled WGS sequence"/>
</dbReference>
<evidence type="ECO:0000313" key="2">
    <source>
        <dbReference type="Proteomes" id="UP001427805"/>
    </source>
</evidence>
<dbReference type="EMBL" id="JBDIZK010000016">
    <property type="protein sequence ID" value="MEN3749666.1"/>
    <property type="molecule type" value="Genomic_DNA"/>
</dbReference>
<sequence>MGKMFVYLLWCAAVIGLYLTSGVFAYSPFADAGRAGAARGYYGPTHK</sequence>
<evidence type="ECO:0000313" key="1">
    <source>
        <dbReference type="EMBL" id="MEN3749666.1"/>
    </source>
</evidence>
<comment type="caution">
    <text evidence="1">The sequence shown here is derived from an EMBL/GenBank/DDBJ whole genome shotgun (WGS) entry which is preliminary data.</text>
</comment>
<accession>A0ABV0BG87</accession>
<protein>
    <submittedName>
        <fullName evidence="1">Uncharacterized protein</fullName>
    </submittedName>
</protein>
<keyword evidence="2" id="KW-1185">Reference proteome</keyword>
<gene>
    <name evidence="1" type="ORF">TPR58_21005</name>
</gene>
<dbReference type="RefSeq" id="WP_346248714.1">
    <property type="nucleotide sequence ID" value="NZ_JBDIZK010000016.1"/>
</dbReference>
<organism evidence="1 2">
    <name type="scientific">Sphingomonas rustica</name>
    <dbReference type="NCBI Taxonomy" id="3103142"/>
    <lineage>
        <taxon>Bacteria</taxon>
        <taxon>Pseudomonadati</taxon>
        <taxon>Pseudomonadota</taxon>
        <taxon>Alphaproteobacteria</taxon>
        <taxon>Sphingomonadales</taxon>
        <taxon>Sphingomonadaceae</taxon>
        <taxon>Sphingomonas</taxon>
    </lineage>
</organism>
<proteinExistence type="predicted"/>
<name>A0ABV0BG87_9SPHN</name>